<name>A0A450V3R4_9GAMM</name>
<dbReference type="EMBL" id="CAADFF010000018">
    <property type="protein sequence ID" value="VFJ90058.1"/>
    <property type="molecule type" value="Genomic_DNA"/>
</dbReference>
<gene>
    <name evidence="2" type="ORF">BECKLFY1418A_GA0070994_10999</name>
    <name evidence="1" type="ORF">BECKLFY1418B_GA0070995_101821</name>
</gene>
<dbReference type="AlphaFoldDB" id="A0A450V3R4"/>
<organism evidence="2">
    <name type="scientific">Candidatus Kentrum sp. LFY</name>
    <dbReference type="NCBI Taxonomy" id="2126342"/>
    <lineage>
        <taxon>Bacteria</taxon>
        <taxon>Pseudomonadati</taxon>
        <taxon>Pseudomonadota</taxon>
        <taxon>Gammaproteobacteria</taxon>
        <taxon>Candidatus Kentrum</taxon>
    </lineage>
</organism>
<protein>
    <submittedName>
        <fullName evidence="2">Uncharacterized protein</fullName>
    </submittedName>
</protein>
<accession>A0A450V3R4</accession>
<sequence length="75" mass="8609">MFVSNHLRHSARAWKPVPWMVTELGGFRFDGNIMPFGAIVVAVEDRGRIQSIMKTTAKGHLIPKQIFTDRLTSRW</sequence>
<proteinExistence type="predicted"/>
<evidence type="ECO:0000313" key="2">
    <source>
        <dbReference type="EMBL" id="VFJ99454.1"/>
    </source>
</evidence>
<reference evidence="2" key="1">
    <citation type="submission" date="2019-02" db="EMBL/GenBank/DDBJ databases">
        <authorList>
            <person name="Gruber-Vodicka R. H."/>
            <person name="Seah K. B. B."/>
        </authorList>
    </citation>
    <scope>NUCLEOTIDE SEQUENCE</scope>
    <source>
        <strain evidence="2">BECK_M6</strain>
        <strain evidence="1">BECK_M7</strain>
    </source>
</reference>
<dbReference type="EMBL" id="CAADFH010000099">
    <property type="protein sequence ID" value="VFJ99454.1"/>
    <property type="molecule type" value="Genomic_DNA"/>
</dbReference>
<evidence type="ECO:0000313" key="1">
    <source>
        <dbReference type="EMBL" id="VFJ90058.1"/>
    </source>
</evidence>